<evidence type="ECO:0000313" key="2">
    <source>
        <dbReference type="Proteomes" id="UP001233999"/>
    </source>
</evidence>
<accession>A0AAD7ZRD4</accession>
<reference evidence="1" key="2">
    <citation type="submission" date="2023-05" db="EMBL/GenBank/DDBJ databases">
        <authorList>
            <person name="Fouks B."/>
        </authorList>
    </citation>
    <scope>NUCLEOTIDE SEQUENCE</scope>
    <source>
        <strain evidence="1">Stay&amp;Tobe</strain>
        <tissue evidence="1">Testes</tissue>
    </source>
</reference>
<dbReference type="Proteomes" id="UP001233999">
    <property type="component" value="Unassembled WGS sequence"/>
</dbReference>
<comment type="caution">
    <text evidence="1">The sequence shown here is derived from an EMBL/GenBank/DDBJ whole genome shotgun (WGS) entry which is preliminary data.</text>
</comment>
<protein>
    <submittedName>
        <fullName evidence="1">Uncharacterized protein</fullName>
    </submittedName>
</protein>
<proteinExistence type="predicted"/>
<organism evidence="1 2">
    <name type="scientific">Diploptera punctata</name>
    <name type="common">Pacific beetle cockroach</name>
    <dbReference type="NCBI Taxonomy" id="6984"/>
    <lineage>
        <taxon>Eukaryota</taxon>
        <taxon>Metazoa</taxon>
        <taxon>Ecdysozoa</taxon>
        <taxon>Arthropoda</taxon>
        <taxon>Hexapoda</taxon>
        <taxon>Insecta</taxon>
        <taxon>Pterygota</taxon>
        <taxon>Neoptera</taxon>
        <taxon>Polyneoptera</taxon>
        <taxon>Dictyoptera</taxon>
        <taxon>Blattodea</taxon>
        <taxon>Blaberoidea</taxon>
        <taxon>Blaberidae</taxon>
        <taxon>Diplopterinae</taxon>
        <taxon>Diploptera</taxon>
    </lineage>
</organism>
<name>A0AAD7ZRD4_DIPPU</name>
<reference evidence="1" key="1">
    <citation type="journal article" date="2023" name="IScience">
        <title>Live-bearing cockroach genome reveals convergent evolutionary mechanisms linked to viviparity in insects and beyond.</title>
        <authorList>
            <person name="Fouks B."/>
            <person name="Harrison M.C."/>
            <person name="Mikhailova A.A."/>
            <person name="Marchal E."/>
            <person name="English S."/>
            <person name="Carruthers M."/>
            <person name="Jennings E.C."/>
            <person name="Chiamaka E.L."/>
            <person name="Frigard R.A."/>
            <person name="Pippel M."/>
            <person name="Attardo G.M."/>
            <person name="Benoit J.B."/>
            <person name="Bornberg-Bauer E."/>
            <person name="Tobe S.S."/>
        </authorList>
    </citation>
    <scope>NUCLEOTIDE SEQUENCE</scope>
    <source>
        <strain evidence="1">Stay&amp;Tobe</strain>
    </source>
</reference>
<dbReference type="AlphaFoldDB" id="A0AAD7ZRD4"/>
<gene>
    <name evidence="1" type="ORF">L9F63_002763</name>
</gene>
<feature type="non-terminal residue" evidence="1">
    <location>
        <position position="140"/>
    </location>
</feature>
<sequence>MRRALKCQNDITTYFCQVAAQCLQHIPSPQQTETKLIVCFCIDRKLCLSFVIKIIKTNCLLVCFRFFHILNSNINLIFCIDRKFKVLASIINKAPSVHPSPLRNGSRILEMEAMFDGDNLAPYLIDKILIFFFSKTNCLL</sequence>
<keyword evidence="2" id="KW-1185">Reference proteome</keyword>
<dbReference type="EMBL" id="JASPKZ010007270">
    <property type="protein sequence ID" value="KAJ9585455.1"/>
    <property type="molecule type" value="Genomic_DNA"/>
</dbReference>
<evidence type="ECO:0000313" key="1">
    <source>
        <dbReference type="EMBL" id="KAJ9585455.1"/>
    </source>
</evidence>